<name>X1M923_9ZZZZ</name>
<dbReference type="AlphaFoldDB" id="X1M923"/>
<organism evidence="1">
    <name type="scientific">marine sediment metagenome</name>
    <dbReference type="NCBI Taxonomy" id="412755"/>
    <lineage>
        <taxon>unclassified sequences</taxon>
        <taxon>metagenomes</taxon>
        <taxon>ecological metagenomes</taxon>
    </lineage>
</organism>
<evidence type="ECO:0000313" key="1">
    <source>
        <dbReference type="EMBL" id="GAI02854.1"/>
    </source>
</evidence>
<reference evidence="1" key="1">
    <citation type="journal article" date="2014" name="Front. Microbiol.">
        <title>High frequency of phylogenetically diverse reductive dehalogenase-homologous genes in deep subseafloor sedimentary metagenomes.</title>
        <authorList>
            <person name="Kawai M."/>
            <person name="Futagami T."/>
            <person name="Toyoda A."/>
            <person name="Takaki Y."/>
            <person name="Nishi S."/>
            <person name="Hori S."/>
            <person name="Arai W."/>
            <person name="Tsubouchi T."/>
            <person name="Morono Y."/>
            <person name="Uchiyama I."/>
            <person name="Ito T."/>
            <person name="Fujiyama A."/>
            <person name="Inagaki F."/>
            <person name="Takami H."/>
        </authorList>
    </citation>
    <scope>NUCLEOTIDE SEQUENCE</scope>
    <source>
        <strain evidence="1">Expedition CK06-06</strain>
    </source>
</reference>
<accession>X1M923</accession>
<gene>
    <name evidence="1" type="ORF">S06H3_20983</name>
</gene>
<sequence>PVEHLLIQISYLSDNERKLQLKPSGKRYLEIVAQLNKTFNSWKGKDG</sequence>
<feature type="non-terminal residue" evidence="1">
    <location>
        <position position="1"/>
    </location>
</feature>
<dbReference type="EMBL" id="BARV01010945">
    <property type="protein sequence ID" value="GAI02854.1"/>
    <property type="molecule type" value="Genomic_DNA"/>
</dbReference>
<protein>
    <submittedName>
        <fullName evidence="1">Uncharacterized protein</fullName>
    </submittedName>
</protein>
<proteinExistence type="predicted"/>
<comment type="caution">
    <text evidence="1">The sequence shown here is derived from an EMBL/GenBank/DDBJ whole genome shotgun (WGS) entry which is preliminary data.</text>
</comment>